<dbReference type="SMART" id="SM01209">
    <property type="entry name" value="GARS_A"/>
    <property type="match status" value="1"/>
</dbReference>
<dbReference type="PANTHER" id="PTHR43472">
    <property type="entry name" value="PHOSPHORIBOSYLAMINE--GLYCINE LIGASE"/>
    <property type="match status" value="1"/>
</dbReference>
<dbReference type="GO" id="GO:0009113">
    <property type="term" value="P:purine nucleobase biosynthetic process"/>
    <property type="evidence" value="ECO:0007669"/>
    <property type="project" value="InterPro"/>
</dbReference>
<evidence type="ECO:0000256" key="15">
    <source>
        <dbReference type="PROSITE-ProRule" id="PRU00409"/>
    </source>
</evidence>
<dbReference type="Proteomes" id="UP000316213">
    <property type="component" value="Unassembled WGS sequence"/>
</dbReference>
<keyword evidence="9 15" id="KW-0067">ATP-binding</keyword>
<comment type="cofactor">
    <cofactor evidence="1">
        <name>Mn(2+)</name>
        <dbReference type="ChEBI" id="CHEBI:29035"/>
    </cofactor>
</comment>
<dbReference type="InterPro" id="IPR013815">
    <property type="entry name" value="ATP_grasp_subdomain_1"/>
</dbReference>
<dbReference type="HAMAP" id="MF_00138">
    <property type="entry name" value="GARS"/>
    <property type="match status" value="1"/>
</dbReference>
<dbReference type="FunFam" id="3.90.600.10:FF:000001">
    <property type="entry name" value="Trifunctional purine biosynthetic protein adenosine-3"/>
    <property type="match status" value="1"/>
</dbReference>
<evidence type="ECO:0000256" key="6">
    <source>
        <dbReference type="ARBA" id="ARBA00022723"/>
    </source>
</evidence>
<dbReference type="GO" id="GO:0004637">
    <property type="term" value="F:phosphoribosylamine-glycine ligase activity"/>
    <property type="evidence" value="ECO:0007669"/>
    <property type="project" value="UniProtKB-UniRule"/>
</dbReference>
<keyword evidence="6" id="KW-0479">Metal-binding</keyword>
<dbReference type="PROSITE" id="PS50975">
    <property type="entry name" value="ATP_GRASP"/>
    <property type="match status" value="1"/>
</dbReference>
<sequence length="436" mass="46098">MSYNVLIVGSGGREHAIAWKLAQSSHVREVFVAPGNAGTGVDATNVDLAQDDHAGLIQFAKNNDVGLVVVGPEAPLVAGLVDDMQAAGLRVFGPSKVAAELEGSKVFCKNLLRSADIPTADYQTFRSPDDAMRYIKDRFTEPSDPVNVVVKADGLAAGKGVIVCENRSQALDAIDRIGARKEFGAAGKEIIIEERLTGPEVSVLAITDGETILTLPAAQDHKPAGDGDTGPNTGGMGAYCPAPVLDEETLARVESGILVPVVHAMKRSRRPFKGVLYAGLMLTPAGPKVLEFNVRLGDPECQPLLMRLKTDLAEVMQATIDGRLGELDGLEFDERPSICVVMASEGYPGEYEKGHPIKGIADADAMENVKVFHAGTKMVDGNVVNAGGRVLGVTAMGDTISAAKLQAYKAVAKIRWQGAWCRKDISDKALVSVSAT</sequence>
<feature type="domain" description="ATP-grasp" evidence="16">
    <location>
        <begin position="109"/>
        <end position="321"/>
    </location>
</feature>
<dbReference type="Gene3D" id="3.30.1490.20">
    <property type="entry name" value="ATP-grasp fold, A domain"/>
    <property type="match status" value="1"/>
</dbReference>
<dbReference type="OrthoDB" id="9807240at2"/>
<dbReference type="UniPathway" id="UPA00074">
    <property type="reaction ID" value="UER00125"/>
</dbReference>
<evidence type="ECO:0000256" key="5">
    <source>
        <dbReference type="ARBA" id="ARBA00022598"/>
    </source>
</evidence>
<dbReference type="PROSITE" id="PS00184">
    <property type="entry name" value="GARS"/>
    <property type="match status" value="1"/>
</dbReference>
<evidence type="ECO:0000256" key="12">
    <source>
        <dbReference type="ARBA" id="ARBA00042242"/>
    </source>
</evidence>
<dbReference type="Pfam" id="PF02844">
    <property type="entry name" value="GARS_N"/>
    <property type="match status" value="1"/>
</dbReference>
<dbReference type="NCBIfam" id="TIGR00877">
    <property type="entry name" value="purD"/>
    <property type="match status" value="1"/>
</dbReference>
<evidence type="ECO:0000259" key="16">
    <source>
        <dbReference type="PROSITE" id="PS50975"/>
    </source>
</evidence>
<dbReference type="SMART" id="SM01210">
    <property type="entry name" value="GARS_C"/>
    <property type="match status" value="1"/>
</dbReference>
<dbReference type="RefSeq" id="WP_146575904.1">
    <property type="nucleotide sequence ID" value="NZ_SJPM01000001.1"/>
</dbReference>
<evidence type="ECO:0000256" key="4">
    <source>
        <dbReference type="ARBA" id="ARBA00013255"/>
    </source>
</evidence>
<accession>A0A5C6ATJ4</accession>
<dbReference type="InterPro" id="IPR016185">
    <property type="entry name" value="PreATP-grasp_dom_sf"/>
</dbReference>
<dbReference type="Pfam" id="PF02843">
    <property type="entry name" value="GARS_C"/>
    <property type="match status" value="1"/>
</dbReference>
<evidence type="ECO:0000256" key="2">
    <source>
        <dbReference type="ARBA" id="ARBA00001946"/>
    </source>
</evidence>
<dbReference type="SUPFAM" id="SSF51246">
    <property type="entry name" value="Rudiment single hybrid motif"/>
    <property type="match status" value="1"/>
</dbReference>
<dbReference type="InterPro" id="IPR011054">
    <property type="entry name" value="Rudment_hybrid_motif"/>
</dbReference>
<keyword evidence="10" id="KW-0464">Manganese</keyword>
<gene>
    <name evidence="14 17" type="primary">purD</name>
    <name evidence="17" type="ORF">Pla100_02830</name>
</gene>
<dbReference type="InterPro" id="IPR000115">
    <property type="entry name" value="PRibGlycinamide_synth"/>
</dbReference>
<comment type="pathway">
    <text evidence="3 14">Purine metabolism; IMP biosynthesis via de novo pathway; N(1)-(5-phospho-D-ribosyl)glycinamide from 5-phospho-alpha-D-ribose 1-diphosphate: step 2/2.</text>
</comment>
<dbReference type="InterPro" id="IPR020559">
    <property type="entry name" value="PRibGlycinamide_synth_CS"/>
</dbReference>
<keyword evidence="7 15" id="KW-0547">Nucleotide-binding</keyword>
<keyword evidence="5 14" id="KW-0436">Ligase</keyword>
<dbReference type="PANTHER" id="PTHR43472:SF1">
    <property type="entry name" value="PHOSPHORIBOSYLAMINE--GLYCINE LIGASE, CHLOROPLASTIC"/>
    <property type="match status" value="1"/>
</dbReference>
<dbReference type="GO" id="GO:0046872">
    <property type="term" value="F:metal ion binding"/>
    <property type="evidence" value="ECO:0007669"/>
    <property type="project" value="UniProtKB-KW"/>
</dbReference>
<evidence type="ECO:0000256" key="3">
    <source>
        <dbReference type="ARBA" id="ARBA00005174"/>
    </source>
</evidence>
<dbReference type="SUPFAM" id="SSF52440">
    <property type="entry name" value="PreATP-grasp domain"/>
    <property type="match status" value="1"/>
</dbReference>
<evidence type="ECO:0000313" key="17">
    <source>
        <dbReference type="EMBL" id="TWU03363.1"/>
    </source>
</evidence>
<dbReference type="Gene3D" id="3.30.470.20">
    <property type="entry name" value="ATP-grasp fold, B domain"/>
    <property type="match status" value="1"/>
</dbReference>
<evidence type="ECO:0000313" key="18">
    <source>
        <dbReference type="Proteomes" id="UP000316213"/>
    </source>
</evidence>
<dbReference type="FunFam" id="3.30.470.20:FF:000018">
    <property type="entry name" value="Trifunctional purine biosynthetic protein adenosine-3"/>
    <property type="match status" value="1"/>
</dbReference>
<dbReference type="Gene3D" id="3.40.50.20">
    <property type="match status" value="1"/>
</dbReference>
<dbReference type="InterPro" id="IPR011761">
    <property type="entry name" value="ATP-grasp"/>
</dbReference>
<evidence type="ECO:0000256" key="1">
    <source>
        <dbReference type="ARBA" id="ARBA00001936"/>
    </source>
</evidence>
<name>A0A5C6ATJ4_9BACT</name>
<dbReference type="InterPro" id="IPR020560">
    <property type="entry name" value="PRibGlycinamide_synth_C-dom"/>
</dbReference>
<comment type="catalytic activity">
    <reaction evidence="14">
        <text>5-phospho-beta-D-ribosylamine + glycine + ATP = N(1)-(5-phospho-beta-D-ribosyl)glycinamide + ADP + phosphate + H(+)</text>
        <dbReference type="Rhea" id="RHEA:17453"/>
        <dbReference type="ChEBI" id="CHEBI:15378"/>
        <dbReference type="ChEBI" id="CHEBI:30616"/>
        <dbReference type="ChEBI" id="CHEBI:43474"/>
        <dbReference type="ChEBI" id="CHEBI:57305"/>
        <dbReference type="ChEBI" id="CHEBI:58681"/>
        <dbReference type="ChEBI" id="CHEBI:143788"/>
        <dbReference type="ChEBI" id="CHEBI:456216"/>
        <dbReference type="EC" id="6.3.4.13"/>
    </reaction>
</comment>
<evidence type="ECO:0000256" key="14">
    <source>
        <dbReference type="HAMAP-Rule" id="MF_00138"/>
    </source>
</evidence>
<protein>
    <recommendedName>
        <fullName evidence="4 14">Phosphoribosylamine--glycine ligase</fullName>
        <ecNumber evidence="4 14">6.3.4.13</ecNumber>
    </recommendedName>
    <alternativeName>
        <fullName evidence="14">GARS</fullName>
    </alternativeName>
    <alternativeName>
        <fullName evidence="12 14">Glycinamide ribonucleotide synthetase</fullName>
    </alternativeName>
    <alternativeName>
        <fullName evidence="13 14">Phosphoribosylglycinamide synthetase</fullName>
    </alternativeName>
</protein>
<dbReference type="AlphaFoldDB" id="A0A5C6ATJ4"/>
<keyword evidence="18" id="KW-1185">Reference proteome</keyword>
<evidence type="ECO:0000256" key="13">
    <source>
        <dbReference type="ARBA" id="ARBA00042864"/>
    </source>
</evidence>
<reference evidence="17 18" key="1">
    <citation type="submission" date="2019-02" db="EMBL/GenBank/DDBJ databases">
        <title>Deep-cultivation of Planctomycetes and their phenomic and genomic characterization uncovers novel biology.</title>
        <authorList>
            <person name="Wiegand S."/>
            <person name="Jogler M."/>
            <person name="Boedeker C."/>
            <person name="Pinto D."/>
            <person name="Vollmers J."/>
            <person name="Rivas-Marin E."/>
            <person name="Kohn T."/>
            <person name="Peeters S.H."/>
            <person name="Heuer A."/>
            <person name="Rast P."/>
            <person name="Oberbeckmann S."/>
            <person name="Bunk B."/>
            <person name="Jeske O."/>
            <person name="Meyerdierks A."/>
            <person name="Storesund J.E."/>
            <person name="Kallscheuer N."/>
            <person name="Luecker S."/>
            <person name="Lage O.M."/>
            <person name="Pohl T."/>
            <person name="Merkel B.J."/>
            <person name="Hornburger P."/>
            <person name="Mueller R.-W."/>
            <person name="Bruemmer F."/>
            <person name="Labrenz M."/>
            <person name="Spormann A.M."/>
            <person name="Op Den Camp H."/>
            <person name="Overmann J."/>
            <person name="Amann R."/>
            <person name="Jetten M.S.M."/>
            <person name="Mascher T."/>
            <person name="Medema M.H."/>
            <person name="Devos D.P."/>
            <person name="Kaster A.-K."/>
            <person name="Ovreas L."/>
            <person name="Rohde M."/>
            <person name="Galperin M.Y."/>
            <person name="Jogler C."/>
        </authorList>
    </citation>
    <scope>NUCLEOTIDE SEQUENCE [LARGE SCALE GENOMIC DNA]</scope>
    <source>
        <strain evidence="17 18">Pla100</strain>
    </source>
</reference>
<dbReference type="EMBL" id="SJPM01000001">
    <property type="protein sequence ID" value="TWU03363.1"/>
    <property type="molecule type" value="Genomic_DNA"/>
</dbReference>
<comment type="cofactor">
    <cofactor evidence="2">
        <name>Mg(2+)</name>
        <dbReference type="ChEBI" id="CHEBI:18420"/>
    </cofactor>
</comment>
<dbReference type="Gene3D" id="3.90.600.10">
    <property type="entry name" value="Phosphoribosylglycinamide synthetase, C-terminal domain"/>
    <property type="match status" value="1"/>
</dbReference>
<comment type="similarity">
    <text evidence="11 14">Belongs to the GARS family.</text>
</comment>
<evidence type="ECO:0000256" key="9">
    <source>
        <dbReference type="ARBA" id="ARBA00022840"/>
    </source>
</evidence>
<dbReference type="GO" id="GO:0005524">
    <property type="term" value="F:ATP binding"/>
    <property type="evidence" value="ECO:0007669"/>
    <property type="project" value="UniProtKB-UniRule"/>
</dbReference>
<comment type="caution">
    <text evidence="17">The sequence shown here is derived from an EMBL/GenBank/DDBJ whole genome shotgun (WGS) entry which is preliminary data.</text>
</comment>
<dbReference type="EC" id="6.3.4.13" evidence="4 14"/>
<dbReference type="InterPro" id="IPR037123">
    <property type="entry name" value="PRibGlycinamide_synth_C_sf"/>
</dbReference>
<proteinExistence type="inferred from homology"/>
<organism evidence="17 18">
    <name type="scientific">Neorhodopirellula pilleata</name>
    <dbReference type="NCBI Taxonomy" id="2714738"/>
    <lineage>
        <taxon>Bacteria</taxon>
        <taxon>Pseudomonadati</taxon>
        <taxon>Planctomycetota</taxon>
        <taxon>Planctomycetia</taxon>
        <taxon>Pirellulales</taxon>
        <taxon>Pirellulaceae</taxon>
        <taxon>Neorhodopirellula</taxon>
    </lineage>
</organism>
<dbReference type="FunFam" id="3.40.50.20:FF:000006">
    <property type="entry name" value="Phosphoribosylamine--glycine ligase, chloroplastic"/>
    <property type="match status" value="1"/>
</dbReference>
<dbReference type="GO" id="GO:0006189">
    <property type="term" value="P:'de novo' IMP biosynthetic process"/>
    <property type="evidence" value="ECO:0007669"/>
    <property type="project" value="UniProtKB-UniRule"/>
</dbReference>
<evidence type="ECO:0000256" key="10">
    <source>
        <dbReference type="ARBA" id="ARBA00023211"/>
    </source>
</evidence>
<dbReference type="SUPFAM" id="SSF56059">
    <property type="entry name" value="Glutathione synthetase ATP-binding domain-like"/>
    <property type="match status" value="1"/>
</dbReference>
<evidence type="ECO:0000256" key="7">
    <source>
        <dbReference type="ARBA" id="ARBA00022741"/>
    </source>
</evidence>
<evidence type="ECO:0000256" key="11">
    <source>
        <dbReference type="ARBA" id="ARBA00038345"/>
    </source>
</evidence>
<keyword evidence="8 14" id="KW-0658">Purine biosynthesis</keyword>
<dbReference type="Pfam" id="PF01071">
    <property type="entry name" value="GARS_A"/>
    <property type="match status" value="1"/>
</dbReference>
<dbReference type="InterPro" id="IPR020561">
    <property type="entry name" value="PRibGlycinamid_synth_ATP-grasp"/>
</dbReference>
<dbReference type="InterPro" id="IPR020562">
    <property type="entry name" value="PRibGlycinamide_synth_N"/>
</dbReference>
<evidence type="ECO:0000256" key="8">
    <source>
        <dbReference type="ARBA" id="ARBA00022755"/>
    </source>
</evidence>